<dbReference type="STRING" id="311333.SAMN05421664_0034"/>
<proteinExistence type="predicted"/>
<dbReference type="RefSeq" id="WP_089752496.1">
    <property type="nucleotide sequence ID" value="NZ_FNKL01000001.1"/>
</dbReference>
<evidence type="ECO:0000313" key="3">
    <source>
        <dbReference type="EMBL" id="SDQ04079.1"/>
    </source>
</evidence>
<feature type="region of interest" description="Disordered" evidence="1">
    <location>
        <begin position="50"/>
        <end position="71"/>
    </location>
</feature>
<dbReference type="AlphaFoldDB" id="A0A1H0XMN4"/>
<protein>
    <submittedName>
        <fullName evidence="3">Uncharacterized protein</fullName>
    </submittedName>
</protein>
<feature type="transmembrane region" description="Helical" evidence="2">
    <location>
        <begin position="102"/>
        <end position="118"/>
    </location>
</feature>
<sequence>MKKNKFNMTQLITLLIAIVIISNTAYIIRSSEKANKEYNLCFADAAGPKTVQKNNADKDKPKDSLQADRSKKAKVIALENSAENQHLPVPEKEVYTAEIDNYVPLLLMIAIALIFYYSRSKNKSSH</sequence>
<feature type="compositionally biased region" description="Basic and acidic residues" evidence="1">
    <location>
        <begin position="55"/>
        <end position="70"/>
    </location>
</feature>
<keyword evidence="2" id="KW-0472">Membrane</keyword>
<organism evidence="3 4">
    <name type="scientific">Chryseobacterium soldanellicola</name>
    <dbReference type="NCBI Taxonomy" id="311333"/>
    <lineage>
        <taxon>Bacteria</taxon>
        <taxon>Pseudomonadati</taxon>
        <taxon>Bacteroidota</taxon>
        <taxon>Flavobacteriia</taxon>
        <taxon>Flavobacteriales</taxon>
        <taxon>Weeksellaceae</taxon>
        <taxon>Chryseobacterium group</taxon>
        <taxon>Chryseobacterium</taxon>
    </lineage>
</organism>
<dbReference type="Proteomes" id="UP000199627">
    <property type="component" value="Unassembled WGS sequence"/>
</dbReference>
<keyword evidence="2" id="KW-0812">Transmembrane</keyword>
<gene>
    <name evidence="3" type="ORF">SAMN05421664_0034</name>
</gene>
<reference evidence="4" key="1">
    <citation type="submission" date="2016-10" db="EMBL/GenBank/DDBJ databases">
        <authorList>
            <person name="Varghese N."/>
            <person name="Submissions S."/>
        </authorList>
    </citation>
    <scope>NUCLEOTIDE SEQUENCE [LARGE SCALE GENOMIC DNA]</scope>
    <source>
        <strain evidence="4">DSM 17072</strain>
    </source>
</reference>
<feature type="transmembrane region" description="Helical" evidence="2">
    <location>
        <begin position="12"/>
        <end position="28"/>
    </location>
</feature>
<evidence type="ECO:0000313" key="4">
    <source>
        <dbReference type="Proteomes" id="UP000199627"/>
    </source>
</evidence>
<keyword evidence="2" id="KW-1133">Transmembrane helix</keyword>
<keyword evidence="4" id="KW-1185">Reference proteome</keyword>
<evidence type="ECO:0000256" key="1">
    <source>
        <dbReference type="SAM" id="MobiDB-lite"/>
    </source>
</evidence>
<dbReference type="OrthoDB" id="10014298at2"/>
<name>A0A1H0XMN4_9FLAO</name>
<accession>A0A1H0XMN4</accession>
<dbReference type="EMBL" id="FNKL01000001">
    <property type="protein sequence ID" value="SDQ04079.1"/>
    <property type="molecule type" value="Genomic_DNA"/>
</dbReference>
<evidence type="ECO:0000256" key="2">
    <source>
        <dbReference type="SAM" id="Phobius"/>
    </source>
</evidence>